<reference evidence="4" key="1">
    <citation type="submission" date="2019-03" db="EMBL/GenBank/DDBJ databases">
        <title>Long read genome sequence of the mycoparasitic Pythium oligandrum ATCC 38472 isolated from sugarbeet rhizosphere.</title>
        <authorList>
            <person name="Gaulin E."/>
        </authorList>
    </citation>
    <scope>NUCLEOTIDE SEQUENCE</scope>
    <source>
        <strain evidence="4">ATCC 38472_TT</strain>
    </source>
</reference>
<dbReference type="GO" id="GO:0004568">
    <property type="term" value="F:chitinase activity"/>
    <property type="evidence" value="ECO:0007669"/>
    <property type="project" value="InterPro"/>
</dbReference>
<name>A0A8K1C7N0_PYTOL</name>
<dbReference type="Gene3D" id="1.10.530.10">
    <property type="match status" value="1"/>
</dbReference>
<organism evidence="4 5">
    <name type="scientific">Pythium oligandrum</name>
    <name type="common">Mycoparasitic fungus</name>
    <dbReference type="NCBI Taxonomy" id="41045"/>
    <lineage>
        <taxon>Eukaryota</taxon>
        <taxon>Sar</taxon>
        <taxon>Stramenopiles</taxon>
        <taxon>Oomycota</taxon>
        <taxon>Peronosporomycetes</taxon>
        <taxon>Pythiales</taxon>
        <taxon>Pythiaceae</taxon>
        <taxon>Pythium</taxon>
    </lineage>
</organism>
<feature type="signal peptide" evidence="2">
    <location>
        <begin position="1"/>
        <end position="22"/>
    </location>
</feature>
<keyword evidence="5" id="KW-1185">Reference proteome</keyword>
<dbReference type="GO" id="GO:0006032">
    <property type="term" value="P:chitin catabolic process"/>
    <property type="evidence" value="ECO:0007669"/>
    <property type="project" value="InterPro"/>
</dbReference>
<accession>A0A8K1C7N0</accession>
<keyword evidence="2" id="KW-0732">Signal</keyword>
<dbReference type="OrthoDB" id="1735374at2759"/>
<dbReference type="EMBL" id="SPLM01000114">
    <property type="protein sequence ID" value="TMW57800.1"/>
    <property type="molecule type" value="Genomic_DNA"/>
</dbReference>
<proteinExistence type="predicted"/>
<dbReference type="Pfam" id="PF00182">
    <property type="entry name" value="Glyco_hydro_19"/>
    <property type="match status" value="1"/>
</dbReference>
<dbReference type="GO" id="GO:0016998">
    <property type="term" value="P:cell wall macromolecule catabolic process"/>
    <property type="evidence" value="ECO:0007669"/>
    <property type="project" value="InterPro"/>
</dbReference>
<evidence type="ECO:0000313" key="4">
    <source>
        <dbReference type="EMBL" id="TMW57800.1"/>
    </source>
</evidence>
<dbReference type="SUPFAM" id="SSF53955">
    <property type="entry name" value="Lysozyme-like"/>
    <property type="match status" value="1"/>
</dbReference>
<feature type="domain" description="Glycoside hydrolase family 19 catalytic" evidence="3">
    <location>
        <begin position="108"/>
        <end position="159"/>
    </location>
</feature>
<comment type="caution">
    <text evidence="4">The sequence shown here is derived from an EMBL/GenBank/DDBJ whole genome shotgun (WGS) entry which is preliminary data.</text>
</comment>
<feature type="region of interest" description="Disordered" evidence="1">
    <location>
        <begin position="64"/>
        <end position="104"/>
    </location>
</feature>
<evidence type="ECO:0000256" key="1">
    <source>
        <dbReference type="SAM" id="MobiDB-lite"/>
    </source>
</evidence>
<dbReference type="AlphaFoldDB" id="A0A8K1C7N0"/>
<dbReference type="InterPro" id="IPR000726">
    <property type="entry name" value="Glyco_hydro_19_cat"/>
</dbReference>
<feature type="compositionally biased region" description="Pro residues" evidence="1">
    <location>
        <begin position="64"/>
        <end position="74"/>
    </location>
</feature>
<evidence type="ECO:0000259" key="3">
    <source>
        <dbReference type="Pfam" id="PF00182"/>
    </source>
</evidence>
<evidence type="ECO:0000313" key="5">
    <source>
        <dbReference type="Proteomes" id="UP000794436"/>
    </source>
</evidence>
<sequence>MKTAQVLIALTTAALAAEQVAAGYVYTSTTGDKAAMTQWCNWNCPSFCPGDMCKPDCGSNPAPALAPAPLPTHAPGPALTYAPPPHPAPTPAPAPAPGKGTIHDVVTKDDGFAQATDIINGGLECGPSAPNKANEQPRIQYYKEICAKMGIQPVSKVSCN</sequence>
<dbReference type="InterPro" id="IPR023346">
    <property type="entry name" value="Lysozyme-like_dom_sf"/>
</dbReference>
<feature type="chain" id="PRO_5035427244" description="Glycoside hydrolase family 19 catalytic domain-containing protein" evidence="2">
    <location>
        <begin position="23"/>
        <end position="160"/>
    </location>
</feature>
<feature type="compositionally biased region" description="Pro residues" evidence="1">
    <location>
        <begin position="82"/>
        <end position="96"/>
    </location>
</feature>
<gene>
    <name evidence="4" type="ORF">Poli38472_014403</name>
</gene>
<dbReference type="Proteomes" id="UP000794436">
    <property type="component" value="Unassembled WGS sequence"/>
</dbReference>
<evidence type="ECO:0000256" key="2">
    <source>
        <dbReference type="SAM" id="SignalP"/>
    </source>
</evidence>
<protein>
    <recommendedName>
        <fullName evidence="3">Glycoside hydrolase family 19 catalytic domain-containing protein</fullName>
    </recommendedName>
</protein>